<feature type="transmembrane region" description="Helical" evidence="7">
    <location>
        <begin position="193"/>
        <end position="211"/>
    </location>
</feature>
<comment type="similarity">
    <text evidence="2 6">Belongs to the major facilitator superfamily. Proton-dependent oligopeptide transporter (POT/PTR) (TC 2.A.17) family.</text>
</comment>
<evidence type="ECO:0000256" key="6">
    <source>
        <dbReference type="RuleBase" id="RU003755"/>
    </source>
</evidence>
<evidence type="ECO:0000256" key="4">
    <source>
        <dbReference type="ARBA" id="ARBA00022989"/>
    </source>
</evidence>
<dbReference type="GO" id="GO:0016020">
    <property type="term" value="C:membrane"/>
    <property type="evidence" value="ECO:0007669"/>
    <property type="project" value="UniProtKB-SubCell"/>
</dbReference>
<feature type="transmembrane region" description="Helical" evidence="7">
    <location>
        <begin position="525"/>
        <end position="545"/>
    </location>
</feature>
<dbReference type="Proteomes" id="UP000324897">
    <property type="component" value="Unassembled WGS sequence"/>
</dbReference>
<name>A0A5J9VEQ2_9POAL</name>
<dbReference type="Gramene" id="TVU33921">
    <property type="protein sequence ID" value="TVU33921"/>
    <property type="gene ID" value="EJB05_15737"/>
</dbReference>
<evidence type="ECO:0000256" key="7">
    <source>
        <dbReference type="SAM" id="Phobius"/>
    </source>
</evidence>
<keyword evidence="4 7" id="KW-1133">Transmembrane helix</keyword>
<feature type="non-terminal residue" evidence="8">
    <location>
        <position position="1"/>
    </location>
</feature>
<keyword evidence="3 6" id="KW-0812">Transmembrane</keyword>
<keyword evidence="9" id="KW-1185">Reference proteome</keyword>
<gene>
    <name evidence="8" type="ORF">EJB05_15737</name>
</gene>
<evidence type="ECO:0000256" key="3">
    <source>
        <dbReference type="ARBA" id="ARBA00022692"/>
    </source>
</evidence>
<comment type="caution">
    <text evidence="8">The sequence shown here is derived from an EMBL/GenBank/DDBJ whole genome shotgun (WGS) entry which is preliminary data.</text>
</comment>
<protein>
    <recommendedName>
        <fullName evidence="10">Major facilitator superfamily (MFS) profile domain-containing protein</fullName>
    </recommendedName>
</protein>
<dbReference type="InterPro" id="IPR000109">
    <property type="entry name" value="POT_fam"/>
</dbReference>
<evidence type="ECO:0000256" key="2">
    <source>
        <dbReference type="ARBA" id="ARBA00005982"/>
    </source>
</evidence>
<dbReference type="InterPro" id="IPR018456">
    <property type="entry name" value="PTR2_symporter_CS"/>
</dbReference>
<feature type="transmembrane region" description="Helical" evidence="7">
    <location>
        <begin position="261"/>
        <end position="282"/>
    </location>
</feature>
<feature type="transmembrane region" description="Helical" evidence="7">
    <location>
        <begin position="152"/>
        <end position="173"/>
    </location>
</feature>
<feature type="transmembrane region" description="Helical" evidence="7">
    <location>
        <begin position="218"/>
        <end position="241"/>
    </location>
</feature>
<dbReference type="PROSITE" id="PS01023">
    <property type="entry name" value="PTR2_2"/>
    <property type="match status" value="1"/>
</dbReference>
<evidence type="ECO:0000313" key="8">
    <source>
        <dbReference type="EMBL" id="TVU33921.1"/>
    </source>
</evidence>
<keyword evidence="5 7" id="KW-0472">Membrane</keyword>
<dbReference type="CDD" id="cd17351">
    <property type="entry name" value="MFS_NPF"/>
    <property type="match status" value="1"/>
</dbReference>
<accession>A0A5J9VEQ2</accession>
<feature type="transmembrane region" description="Helical" evidence="7">
    <location>
        <begin position="444"/>
        <end position="461"/>
    </location>
</feature>
<keyword evidence="6" id="KW-0813">Transport</keyword>
<feature type="transmembrane region" description="Helical" evidence="7">
    <location>
        <begin position="648"/>
        <end position="666"/>
    </location>
</feature>
<dbReference type="Pfam" id="PF00854">
    <property type="entry name" value="PTR2"/>
    <property type="match status" value="1"/>
</dbReference>
<dbReference type="OrthoDB" id="8904098at2759"/>
<dbReference type="EMBL" id="RWGY01000009">
    <property type="protein sequence ID" value="TVU33921.1"/>
    <property type="molecule type" value="Genomic_DNA"/>
</dbReference>
<dbReference type="InterPro" id="IPR036259">
    <property type="entry name" value="MFS_trans_sf"/>
</dbReference>
<dbReference type="Gene3D" id="1.20.1250.20">
    <property type="entry name" value="MFS general substrate transporter like domains"/>
    <property type="match status" value="1"/>
</dbReference>
<dbReference type="GO" id="GO:0022857">
    <property type="term" value="F:transmembrane transporter activity"/>
    <property type="evidence" value="ECO:0007669"/>
    <property type="project" value="InterPro"/>
</dbReference>
<feature type="transmembrane region" description="Helical" evidence="7">
    <location>
        <begin position="565"/>
        <end position="587"/>
    </location>
</feature>
<proteinExistence type="inferred from homology"/>
<feature type="transmembrane region" description="Helical" evidence="7">
    <location>
        <begin position="302"/>
        <end position="321"/>
    </location>
</feature>
<evidence type="ECO:0000256" key="1">
    <source>
        <dbReference type="ARBA" id="ARBA00004141"/>
    </source>
</evidence>
<dbReference type="SUPFAM" id="SSF103473">
    <property type="entry name" value="MFS general substrate transporter"/>
    <property type="match status" value="1"/>
</dbReference>
<dbReference type="GO" id="GO:0006857">
    <property type="term" value="P:oligopeptide transport"/>
    <property type="evidence" value="ECO:0007669"/>
    <property type="project" value="InterPro"/>
</dbReference>
<feature type="transmembrane region" description="Helical" evidence="7">
    <location>
        <begin position="481"/>
        <end position="504"/>
    </location>
</feature>
<feature type="transmembrane region" description="Helical" evidence="7">
    <location>
        <begin position="327"/>
        <end position="347"/>
    </location>
</feature>
<evidence type="ECO:0008006" key="10">
    <source>
        <dbReference type="Google" id="ProtNLM"/>
    </source>
</evidence>
<dbReference type="PANTHER" id="PTHR11654">
    <property type="entry name" value="OLIGOPEPTIDE TRANSPORTER-RELATED"/>
    <property type="match status" value="1"/>
</dbReference>
<feature type="transmembrane region" description="Helical" evidence="7">
    <location>
        <begin position="608"/>
        <end position="628"/>
    </location>
</feature>
<dbReference type="PROSITE" id="PS01022">
    <property type="entry name" value="PTR2_1"/>
    <property type="match status" value="1"/>
</dbReference>
<sequence length="678" mass="74277">MEWVFKSDISLQGMVENSPSYEYTDRYNKPWIVNYEKDVREALTEDASEWDFESVLGFRREGVSPPHSHHAPKLANTSSTGNRYRFMAQPENYFQPNYPVISPLPNMEAGDEERPLIHYLHPQDEGSQYTCDGTVDINKQPALKQSTGNWRACLLILGAEFSECLAFFGVGINLVTYLMRVLQESNVDAARNVSTWAGTCFFTPLIGAFLADTYFGRYWTVVIFTSFFAFGMLGLTGSAWLPLLLDSSYNGGGIHRVAVYLGLYLVALGAGGIKACISAFGADQFDSADPAERVRKGSFFNWFFFSINMGSLLSSTVLVWVQENIGWGVGFAIPMVLTVFSLTVFVAGRKVYRYKKLEGSPLTSVSQVVVAAVRNHHLTLLDDASALHEVPSPNEANSKIGHTCQFRFFDKAAIVVPSSGEKSASSTSSWRLCTVSQVEELKMLLRMFPVWSSMVLFFAVTEQKSSTFIEQGMVMDKRVGPFTVPPASLATFHTLTIVVGIPIYDAMVAPLARRVTGGDERGVSQLQRLGVGLALSVAAMAYAAMVEARRLVLTRAAGGRPAMSILWQAPAFAVIGAAEVFTTIGALEFFYDQSPDGMKSLGTSLAHLAIAAGSYLNSAVLGAVAAITARGGAAGWIPDDLNEGHLDYFFWLIAALSVVNLLHFLHCSRRYRGNKMAS</sequence>
<evidence type="ECO:0000313" key="9">
    <source>
        <dbReference type="Proteomes" id="UP000324897"/>
    </source>
</evidence>
<dbReference type="AlphaFoldDB" id="A0A5J9VEQ2"/>
<organism evidence="8 9">
    <name type="scientific">Eragrostis curvula</name>
    <name type="common">weeping love grass</name>
    <dbReference type="NCBI Taxonomy" id="38414"/>
    <lineage>
        <taxon>Eukaryota</taxon>
        <taxon>Viridiplantae</taxon>
        <taxon>Streptophyta</taxon>
        <taxon>Embryophyta</taxon>
        <taxon>Tracheophyta</taxon>
        <taxon>Spermatophyta</taxon>
        <taxon>Magnoliopsida</taxon>
        <taxon>Liliopsida</taxon>
        <taxon>Poales</taxon>
        <taxon>Poaceae</taxon>
        <taxon>PACMAD clade</taxon>
        <taxon>Chloridoideae</taxon>
        <taxon>Eragrostideae</taxon>
        <taxon>Eragrostidinae</taxon>
        <taxon>Eragrostis</taxon>
    </lineage>
</organism>
<reference evidence="8 9" key="1">
    <citation type="journal article" date="2019" name="Sci. Rep.">
        <title>A high-quality genome of Eragrostis curvula grass provides insights into Poaceae evolution and supports new strategies to enhance forage quality.</title>
        <authorList>
            <person name="Carballo J."/>
            <person name="Santos B.A.C.M."/>
            <person name="Zappacosta D."/>
            <person name="Garbus I."/>
            <person name="Selva J.P."/>
            <person name="Gallo C.A."/>
            <person name="Diaz A."/>
            <person name="Albertini E."/>
            <person name="Caccamo M."/>
            <person name="Echenique V."/>
        </authorList>
    </citation>
    <scope>NUCLEOTIDE SEQUENCE [LARGE SCALE GENOMIC DNA]</scope>
    <source>
        <strain evidence="9">cv. Victoria</strain>
        <tissue evidence="8">Leaf</tissue>
    </source>
</reference>
<comment type="subcellular location">
    <subcellularLocation>
        <location evidence="1 6">Membrane</location>
        <topology evidence="1 6">Multi-pass membrane protein</topology>
    </subcellularLocation>
</comment>
<evidence type="ECO:0000256" key="5">
    <source>
        <dbReference type="ARBA" id="ARBA00023136"/>
    </source>
</evidence>